<name>C6CMM1_DICC1</name>
<dbReference type="OrthoDB" id="5568266at2"/>
<dbReference type="GeneID" id="45079036"/>
<dbReference type="HOGENOM" id="CLU_494977_0_0_6"/>
<keyword evidence="3" id="KW-0235">DNA replication</keyword>
<dbReference type="STRING" id="561229.Dd1591_0916"/>
<evidence type="ECO:0000256" key="7">
    <source>
        <dbReference type="SAM" id="MobiDB-lite"/>
    </source>
</evidence>
<evidence type="ECO:0000256" key="5">
    <source>
        <dbReference type="ARBA" id="ARBA00022759"/>
    </source>
</evidence>
<feature type="region of interest" description="Disordered" evidence="7">
    <location>
        <begin position="530"/>
        <end position="550"/>
    </location>
</feature>
<keyword evidence="5" id="KW-0255">Endonuclease</keyword>
<dbReference type="RefSeq" id="WP_012768674.1">
    <property type="nucleotide sequence ID" value="NC_012912.1"/>
</dbReference>
<protein>
    <submittedName>
        <fullName evidence="9">Replication gene A protein</fullName>
    </submittedName>
</protein>
<evidence type="ECO:0000256" key="4">
    <source>
        <dbReference type="ARBA" id="ARBA00022722"/>
    </source>
</evidence>
<comment type="similarity">
    <text evidence="2">Belongs to the phage GPA family.</text>
</comment>
<dbReference type="KEGG" id="dze:Dd1591_0916"/>
<dbReference type="GO" id="GO:0006260">
    <property type="term" value="P:DNA replication"/>
    <property type="evidence" value="ECO:0007669"/>
    <property type="project" value="UniProtKB-KW"/>
</dbReference>
<keyword evidence="6" id="KW-0378">Hydrolase</keyword>
<gene>
    <name evidence="9" type="ordered locus">Dd1591_0916</name>
</gene>
<keyword evidence="4" id="KW-0540">Nuclease</keyword>
<evidence type="ECO:0000313" key="10">
    <source>
        <dbReference type="Proteomes" id="UP000002735"/>
    </source>
</evidence>
<dbReference type="InterPro" id="IPR008766">
    <property type="entry name" value="Replication_gene_A-like"/>
</dbReference>
<dbReference type="eggNOG" id="ENOG502Z7TX">
    <property type="taxonomic scope" value="Bacteria"/>
</dbReference>
<feature type="domain" description="Replication gene A protein-like" evidence="8">
    <location>
        <begin position="102"/>
        <end position="319"/>
    </location>
</feature>
<evidence type="ECO:0000256" key="3">
    <source>
        <dbReference type="ARBA" id="ARBA00022705"/>
    </source>
</evidence>
<reference evidence="9 10" key="1">
    <citation type="submission" date="2009-06" db="EMBL/GenBank/DDBJ databases">
        <title>Complete sequence of Dickeya zeae Ech1591.</title>
        <authorList>
            <consortium name="US DOE Joint Genome Institute"/>
            <person name="Lucas S."/>
            <person name="Copeland A."/>
            <person name="Lapidus A."/>
            <person name="Glavina del Rio T."/>
            <person name="Tice H."/>
            <person name="Bruce D."/>
            <person name="Goodwin L."/>
            <person name="Pitluck S."/>
            <person name="Chertkov O."/>
            <person name="Brettin T."/>
            <person name="Detter J.C."/>
            <person name="Han C."/>
            <person name="Larimer F."/>
            <person name="Land M."/>
            <person name="Hauser L."/>
            <person name="Kyrpides N."/>
            <person name="Ovchinnikova G."/>
            <person name="Balakrishnan V."/>
            <person name="Glasner J."/>
            <person name="Perna N.T."/>
        </authorList>
    </citation>
    <scope>NUCLEOTIDE SEQUENCE [LARGE SCALE GENOMIC DNA]</scope>
    <source>
        <strain evidence="9 10">Ech1591</strain>
    </source>
</reference>
<evidence type="ECO:0000313" key="9">
    <source>
        <dbReference type="EMBL" id="ACT05795.1"/>
    </source>
</evidence>
<evidence type="ECO:0000256" key="1">
    <source>
        <dbReference type="ARBA" id="ARBA00003293"/>
    </source>
</evidence>
<evidence type="ECO:0000256" key="2">
    <source>
        <dbReference type="ARBA" id="ARBA00009260"/>
    </source>
</evidence>
<evidence type="ECO:0000256" key="6">
    <source>
        <dbReference type="ARBA" id="ARBA00022801"/>
    </source>
</evidence>
<dbReference type="Pfam" id="PF05840">
    <property type="entry name" value="Phage_GPA"/>
    <property type="match status" value="1"/>
</dbReference>
<dbReference type="Proteomes" id="UP000002735">
    <property type="component" value="Chromosome"/>
</dbReference>
<proteinExistence type="inferred from homology"/>
<dbReference type="EMBL" id="CP001655">
    <property type="protein sequence ID" value="ACT05795.1"/>
    <property type="molecule type" value="Genomic_DNA"/>
</dbReference>
<dbReference type="GO" id="GO:0004519">
    <property type="term" value="F:endonuclease activity"/>
    <property type="evidence" value="ECO:0007669"/>
    <property type="project" value="UniProtKB-KW"/>
</dbReference>
<dbReference type="GO" id="GO:0016787">
    <property type="term" value="F:hydrolase activity"/>
    <property type="evidence" value="ECO:0007669"/>
    <property type="project" value="UniProtKB-KW"/>
</dbReference>
<accession>C6CMM1</accession>
<organism evidence="9 10">
    <name type="scientific">Dickeya chrysanthemi (strain Ech1591)</name>
    <name type="common">Dickeya zeae (strain Ech1591)</name>
    <dbReference type="NCBI Taxonomy" id="561229"/>
    <lineage>
        <taxon>Bacteria</taxon>
        <taxon>Pseudomonadati</taxon>
        <taxon>Pseudomonadota</taxon>
        <taxon>Gammaproteobacteria</taxon>
        <taxon>Enterobacterales</taxon>
        <taxon>Pectobacteriaceae</taxon>
        <taxon>Dickeya</taxon>
    </lineage>
</organism>
<evidence type="ECO:0000259" key="8">
    <source>
        <dbReference type="Pfam" id="PF05840"/>
    </source>
</evidence>
<comment type="function">
    <text evidence="1">Possible endonuclease which induces a single-strand cut and initiates DNA replication.</text>
</comment>
<sequence>MNHQYIKTEMESIKHLSPYLFNALKKHHYHTQNSNTGILSHPLLPRAISILKRWENSLLLYLVNLSEKDSYRLSELLASNSQQPALLKIKNELLKKIGKDGHQSARLTSPAWWEKHIKKESDRLKETLLISAGLVQKNVSPFVSREMLFCRQHRQQSRLNFLSNRHVIHAETRQQAESLLTMAMAGIANPRIRKIELTQVLLGTYQYAIESNHICEVVTLTLPPSFHSIKQSGTPCVQWHGLTPKEAHRFLEAYWQKVRSALSGTPIYGTRIVEPHHDATPHWHIIVYMPEQNRENVLSVFKKYAIQLADKFTALDNNKLVTHTSVKNEAILHYLMKYMASSIPGVAEHCAKDDISGEYYADMAERAKLWASLWGIRQFQHFGLPEIGVWRECRRVRSISIADKLGAEAEAVRYAADNSDFAGYIRAQGGAGLKRAGRTLHIAREESPYENLWGEIRMITVGLKCPKSAPEHIVKTRTTCFLQQAVRLLKTTLRQPSSLSCNNVNNCRKTAEGKEEDMPDSLTIPIKNQQDYQTGGKNNRTTDIPIISRI</sequence>
<dbReference type="AlphaFoldDB" id="C6CMM1"/>
<feature type="compositionally biased region" description="Polar residues" evidence="7">
    <location>
        <begin position="530"/>
        <end position="542"/>
    </location>
</feature>